<evidence type="ECO:0000256" key="7">
    <source>
        <dbReference type="SAM" id="Phobius"/>
    </source>
</evidence>
<dbReference type="InterPro" id="IPR003660">
    <property type="entry name" value="HAMP_dom"/>
</dbReference>
<dbReference type="GO" id="GO:0005886">
    <property type="term" value="C:plasma membrane"/>
    <property type="evidence" value="ECO:0007669"/>
    <property type="project" value="TreeGrafter"/>
</dbReference>
<dbReference type="InterPro" id="IPR003661">
    <property type="entry name" value="HisK_dim/P_dom"/>
</dbReference>
<proteinExistence type="predicted"/>
<dbReference type="Gene3D" id="1.10.287.130">
    <property type="match status" value="1"/>
</dbReference>
<evidence type="ECO:0000256" key="6">
    <source>
        <dbReference type="ARBA" id="ARBA00023012"/>
    </source>
</evidence>
<evidence type="ECO:0000313" key="11">
    <source>
        <dbReference type="EMBL" id="CAB4912872.1"/>
    </source>
</evidence>
<dbReference type="PROSITE" id="PS50109">
    <property type="entry name" value="HIS_KIN"/>
    <property type="match status" value="1"/>
</dbReference>
<dbReference type="CDD" id="cd00082">
    <property type="entry name" value="HisKA"/>
    <property type="match status" value="1"/>
</dbReference>
<evidence type="ECO:0000256" key="1">
    <source>
        <dbReference type="ARBA" id="ARBA00000085"/>
    </source>
</evidence>
<comment type="catalytic activity">
    <reaction evidence="1">
        <text>ATP + protein L-histidine = ADP + protein N-phospho-L-histidine.</text>
        <dbReference type="EC" id="2.7.13.3"/>
    </reaction>
</comment>
<evidence type="ECO:0000256" key="4">
    <source>
        <dbReference type="ARBA" id="ARBA00022679"/>
    </source>
</evidence>
<dbReference type="InterPro" id="IPR050428">
    <property type="entry name" value="TCS_sensor_his_kinase"/>
</dbReference>
<dbReference type="AlphaFoldDB" id="A0A6J6SR20"/>
<keyword evidence="3" id="KW-0597">Phosphoprotein</keyword>
<dbReference type="Gene3D" id="3.30.565.10">
    <property type="entry name" value="Histidine kinase-like ATPase, C-terminal domain"/>
    <property type="match status" value="1"/>
</dbReference>
<organism evidence="10">
    <name type="scientific">freshwater metagenome</name>
    <dbReference type="NCBI Taxonomy" id="449393"/>
    <lineage>
        <taxon>unclassified sequences</taxon>
        <taxon>metagenomes</taxon>
        <taxon>ecological metagenomes</taxon>
    </lineage>
</organism>
<evidence type="ECO:0000256" key="3">
    <source>
        <dbReference type="ARBA" id="ARBA00022553"/>
    </source>
</evidence>
<feature type="domain" description="Histidine kinase" evidence="8">
    <location>
        <begin position="227"/>
        <end position="431"/>
    </location>
</feature>
<name>A0A6J6SR20_9ZZZZ</name>
<sequence>MTRRILWAIVGVTCFAVVALAVPLGVVIDREFEGQALLRLERAAILAERDVPVGWRPGDPLVLGTPLRGTSFGVYDLGARLVSGTGPAQGDDAVRDALDDWVGERETSSSYVIAVPIAEGGSVVAVLRAEQALAVTDRRIRFAWASMAVLAAVIVGASIVLGRRLARRIAVPIESLHDRVSQLGADAPLVALPRSGMAELDDLATALEDASRRVTESVVRERQFSGEVSHQLRTPLTGLRLVLDAERAAPRPDRLAVLDEATASLDRLEQTVDQLLALGRRRPVDRNRLDMADVLGGVRRRWLPAFAERARTLDVDVDAASRVSAVVSLAAIDNVLDVVIDNALKHGAGRVRVTAAAIAGGVAVRVADEGSIELDATGLSDALDERDGDAGRSGSTRIGLRFARRLLRAEGGELVCTSRAPMEISVILPEV</sequence>
<evidence type="ECO:0000256" key="5">
    <source>
        <dbReference type="ARBA" id="ARBA00022777"/>
    </source>
</evidence>
<keyword evidence="4" id="KW-0808">Transferase</keyword>
<dbReference type="InterPro" id="IPR036890">
    <property type="entry name" value="HATPase_C_sf"/>
</dbReference>
<dbReference type="Pfam" id="PF00512">
    <property type="entry name" value="HisKA"/>
    <property type="match status" value="1"/>
</dbReference>
<keyword evidence="5" id="KW-0418">Kinase</keyword>
<evidence type="ECO:0000313" key="10">
    <source>
        <dbReference type="EMBL" id="CAB4737352.1"/>
    </source>
</evidence>
<dbReference type="SUPFAM" id="SSF47384">
    <property type="entry name" value="Homodimeric domain of signal transducing histidine kinase"/>
    <property type="match status" value="1"/>
</dbReference>
<keyword evidence="6" id="KW-0902">Two-component regulatory system</keyword>
<dbReference type="EMBL" id="CAFBMH010000058">
    <property type="protein sequence ID" value="CAB4912872.1"/>
    <property type="molecule type" value="Genomic_DNA"/>
</dbReference>
<dbReference type="PANTHER" id="PTHR45436">
    <property type="entry name" value="SENSOR HISTIDINE KINASE YKOH"/>
    <property type="match status" value="1"/>
</dbReference>
<dbReference type="PROSITE" id="PS50885">
    <property type="entry name" value="HAMP"/>
    <property type="match status" value="1"/>
</dbReference>
<evidence type="ECO:0000256" key="2">
    <source>
        <dbReference type="ARBA" id="ARBA00012438"/>
    </source>
</evidence>
<evidence type="ECO:0000259" key="8">
    <source>
        <dbReference type="PROSITE" id="PS50109"/>
    </source>
</evidence>
<evidence type="ECO:0000259" key="9">
    <source>
        <dbReference type="PROSITE" id="PS50885"/>
    </source>
</evidence>
<keyword evidence="7" id="KW-0472">Membrane</keyword>
<dbReference type="EC" id="2.7.13.3" evidence="2"/>
<keyword evidence="7" id="KW-1133">Transmembrane helix</keyword>
<dbReference type="PANTHER" id="PTHR45436:SF5">
    <property type="entry name" value="SENSOR HISTIDINE KINASE TRCS"/>
    <property type="match status" value="1"/>
</dbReference>
<accession>A0A6J6SR20</accession>
<feature type="transmembrane region" description="Helical" evidence="7">
    <location>
        <begin position="142"/>
        <end position="161"/>
    </location>
</feature>
<dbReference type="EMBL" id="CAEZYR010000025">
    <property type="protein sequence ID" value="CAB4737352.1"/>
    <property type="molecule type" value="Genomic_DNA"/>
</dbReference>
<gene>
    <name evidence="10" type="ORF">UFOPK2754_00917</name>
    <name evidence="11" type="ORF">UFOPK3543_01625</name>
</gene>
<keyword evidence="7" id="KW-0812">Transmembrane</keyword>
<dbReference type="InterPro" id="IPR036097">
    <property type="entry name" value="HisK_dim/P_sf"/>
</dbReference>
<dbReference type="GO" id="GO:0000155">
    <property type="term" value="F:phosphorelay sensor kinase activity"/>
    <property type="evidence" value="ECO:0007669"/>
    <property type="project" value="InterPro"/>
</dbReference>
<dbReference type="InterPro" id="IPR005467">
    <property type="entry name" value="His_kinase_dom"/>
</dbReference>
<dbReference type="SMART" id="SM00388">
    <property type="entry name" value="HisKA"/>
    <property type="match status" value="1"/>
</dbReference>
<dbReference type="SUPFAM" id="SSF55874">
    <property type="entry name" value="ATPase domain of HSP90 chaperone/DNA topoisomerase II/histidine kinase"/>
    <property type="match status" value="1"/>
</dbReference>
<protein>
    <recommendedName>
        <fullName evidence="2">histidine kinase</fullName>
        <ecNumber evidence="2">2.7.13.3</ecNumber>
    </recommendedName>
</protein>
<reference evidence="10" key="1">
    <citation type="submission" date="2020-05" db="EMBL/GenBank/DDBJ databases">
        <authorList>
            <person name="Chiriac C."/>
            <person name="Salcher M."/>
            <person name="Ghai R."/>
            <person name="Kavagutti S V."/>
        </authorList>
    </citation>
    <scope>NUCLEOTIDE SEQUENCE</scope>
</reference>
<feature type="domain" description="HAMP" evidence="9">
    <location>
        <begin position="167"/>
        <end position="219"/>
    </location>
</feature>